<evidence type="ECO:0000256" key="6">
    <source>
        <dbReference type="ARBA" id="ARBA00022989"/>
    </source>
</evidence>
<keyword evidence="9" id="KW-0406">Ion transport</keyword>
<feature type="transmembrane region" description="Helical" evidence="12">
    <location>
        <begin position="193"/>
        <end position="217"/>
    </location>
</feature>
<feature type="compositionally biased region" description="Polar residues" evidence="11">
    <location>
        <begin position="61"/>
        <end position="70"/>
    </location>
</feature>
<evidence type="ECO:0000313" key="15">
    <source>
        <dbReference type="Proteomes" id="UP001212841"/>
    </source>
</evidence>
<keyword evidence="6 12" id="KW-1133">Transmembrane helix</keyword>
<evidence type="ECO:0000256" key="1">
    <source>
        <dbReference type="ARBA" id="ARBA00004141"/>
    </source>
</evidence>
<dbReference type="GO" id="GO:0046872">
    <property type="term" value="F:metal ion binding"/>
    <property type="evidence" value="ECO:0007669"/>
    <property type="project" value="UniProtKB-KW"/>
</dbReference>
<dbReference type="SUPFAM" id="SSF63380">
    <property type="entry name" value="Riboflavin synthase domain-like"/>
    <property type="match status" value="1"/>
</dbReference>
<keyword evidence="10 12" id="KW-0472">Membrane</keyword>
<comment type="caution">
    <text evidence="14">The sequence shown here is derived from an EMBL/GenBank/DDBJ whole genome shotgun (WGS) entry which is preliminary data.</text>
</comment>
<dbReference type="Pfam" id="PF08030">
    <property type="entry name" value="NAD_binding_6"/>
    <property type="match status" value="1"/>
</dbReference>
<feature type="domain" description="FAD-binding FR-type" evidence="13">
    <location>
        <begin position="338"/>
        <end position="450"/>
    </location>
</feature>
<dbReference type="EMBL" id="JADGJD010001370">
    <property type="protein sequence ID" value="KAJ3043186.1"/>
    <property type="molecule type" value="Genomic_DNA"/>
</dbReference>
<dbReference type="GO" id="GO:0043020">
    <property type="term" value="C:NADPH oxidase complex"/>
    <property type="evidence" value="ECO:0007669"/>
    <property type="project" value="TreeGrafter"/>
</dbReference>
<dbReference type="InterPro" id="IPR017938">
    <property type="entry name" value="Riboflavin_synthase-like_b-brl"/>
</dbReference>
<evidence type="ECO:0000256" key="12">
    <source>
        <dbReference type="SAM" id="Phobius"/>
    </source>
</evidence>
<dbReference type="PANTHER" id="PTHR11972">
    <property type="entry name" value="NADPH OXIDASE"/>
    <property type="match status" value="1"/>
</dbReference>
<dbReference type="Pfam" id="PF08022">
    <property type="entry name" value="FAD_binding_8"/>
    <property type="match status" value="1"/>
</dbReference>
<evidence type="ECO:0000256" key="10">
    <source>
        <dbReference type="ARBA" id="ARBA00023136"/>
    </source>
</evidence>
<name>A0AAD5S514_9FUNG</name>
<dbReference type="InterPro" id="IPR013121">
    <property type="entry name" value="Fe_red_NAD-bd_6"/>
</dbReference>
<dbReference type="FunFam" id="3.40.50.80:FF:000004">
    <property type="entry name" value="NADPH oxidase isoform 2"/>
    <property type="match status" value="1"/>
</dbReference>
<dbReference type="PROSITE" id="PS51384">
    <property type="entry name" value="FAD_FR"/>
    <property type="match status" value="1"/>
</dbReference>
<dbReference type="InterPro" id="IPR050369">
    <property type="entry name" value="RBOH/FRE"/>
</dbReference>
<evidence type="ECO:0000256" key="7">
    <source>
        <dbReference type="ARBA" id="ARBA00023002"/>
    </source>
</evidence>
<dbReference type="Pfam" id="PF01794">
    <property type="entry name" value="Ferric_reduct"/>
    <property type="match status" value="1"/>
</dbReference>
<dbReference type="CDD" id="cd06186">
    <property type="entry name" value="NOX_Duox_like_FAD_NADP"/>
    <property type="match status" value="1"/>
</dbReference>
<dbReference type="Proteomes" id="UP001212841">
    <property type="component" value="Unassembled WGS sequence"/>
</dbReference>
<dbReference type="InterPro" id="IPR013112">
    <property type="entry name" value="FAD-bd_8"/>
</dbReference>
<keyword evidence="9" id="KW-0813">Transport</keyword>
<sequence length="674" mass="75805">MNPTDGLYEMRTRAPASAYPTPPTSAAESFAVRHQQSQHDLKQDFNTLARSTSLAGGGHSRNPSSGTTAGMGTGRRLKGMHNVRMSMSSVKGKKRKWSVDVENYMVNNGPQHIFTTLWILAQLAYFSYSYYTLYTAQNLSFFRSLLGHGLPLARASANVINLNSALILFAVCRNIISLLRITFLNRVIPFDKHIAFHMLIGWSLAFWSFVHVVAHYFNYMNVERAVPNLATARGLAVGSGPGLTGQVVSVAFFLIVTATFEGVRRKHFEIFWFSHHLFIVFFGGLLMHGAFCFIKADLAPGATRVTPEAQCRGGASFWKWWIASGVAYLVERILREVRGRRKTYISKVVQHPSKVVEVQVRKPSFSSKAGQYIFICCPEIALHEWHPFTLTSSPYEEFLSIHIRVVGDWTKKFAWRVGCRFGDTEEKSLGRPTSLPFVMVDGPYGTASEDVFDYEASILVGAGIGVTPFASILKTIWYRIANPTSRAKIRLRKVYFIWVCRDKEAFEWFQDLLSTLESENVDDFLEIHTYLTGGLKADEVKNVMMNDQEGVEDAITGLRSPTHFGRPNWDGIFKQIRGVHGGEDIGVFFCGPKVLGKTLHGCCNRWTEATEEGTKFFFNEGKCVLLAKSCVVGGFFADDMFLLWDVQKTFDLFSLFCGLVDWVMAGCCDLVWFV</sequence>
<dbReference type="InterPro" id="IPR017927">
    <property type="entry name" value="FAD-bd_FR_type"/>
</dbReference>
<keyword evidence="4" id="KW-0479">Metal-binding</keyword>
<feature type="transmembrane region" description="Helical" evidence="12">
    <location>
        <begin position="113"/>
        <end position="131"/>
    </location>
</feature>
<protein>
    <recommendedName>
        <fullName evidence="13">FAD-binding FR-type domain-containing protein</fullName>
    </recommendedName>
</protein>
<evidence type="ECO:0000256" key="5">
    <source>
        <dbReference type="ARBA" id="ARBA00022982"/>
    </source>
</evidence>
<dbReference type="GO" id="GO:0006811">
    <property type="term" value="P:monoatomic ion transport"/>
    <property type="evidence" value="ECO:0007669"/>
    <property type="project" value="UniProtKB-KW"/>
</dbReference>
<evidence type="ECO:0000256" key="3">
    <source>
        <dbReference type="ARBA" id="ARBA00022692"/>
    </source>
</evidence>
<dbReference type="Gene3D" id="3.40.50.80">
    <property type="entry name" value="Nucleotide-binding domain of ferredoxin-NADP reductase (FNR) module"/>
    <property type="match status" value="1"/>
</dbReference>
<dbReference type="AlphaFoldDB" id="A0AAD5S514"/>
<accession>A0AAD5S514</accession>
<comment type="subcellular location">
    <subcellularLocation>
        <location evidence="1">Membrane</location>
        <topology evidence="1">Multi-pass membrane protein</topology>
    </subcellularLocation>
</comment>
<dbReference type="Gene3D" id="2.40.30.10">
    <property type="entry name" value="Translation factors"/>
    <property type="match status" value="1"/>
</dbReference>
<evidence type="ECO:0000259" key="13">
    <source>
        <dbReference type="PROSITE" id="PS51384"/>
    </source>
</evidence>
<proteinExistence type="predicted"/>
<keyword evidence="2" id="KW-0349">Heme</keyword>
<evidence type="ECO:0000256" key="11">
    <source>
        <dbReference type="SAM" id="MobiDB-lite"/>
    </source>
</evidence>
<dbReference type="GO" id="GO:0016175">
    <property type="term" value="F:superoxide-generating NAD(P)H oxidase activity"/>
    <property type="evidence" value="ECO:0007669"/>
    <property type="project" value="TreeGrafter"/>
</dbReference>
<dbReference type="SUPFAM" id="SSF52343">
    <property type="entry name" value="Ferredoxin reductase-like, C-terminal NADP-linked domain"/>
    <property type="match status" value="1"/>
</dbReference>
<dbReference type="InterPro" id="IPR039261">
    <property type="entry name" value="FNR_nucleotide-bd"/>
</dbReference>
<dbReference type="SFLD" id="SFLDG01169">
    <property type="entry name" value="NADPH_oxidase_subgroup_(NOX)"/>
    <property type="match status" value="1"/>
</dbReference>
<evidence type="ECO:0000256" key="9">
    <source>
        <dbReference type="ARBA" id="ARBA00023065"/>
    </source>
</evidence>
<organism evidence="14 15">
    <name type="scientific">Rhizophlyctis rosea</name>
    <dbReference type="NCBI Taxonomy" id="64517"/>
    <lineage>
        <taxon>Eukaryota</taxon>
        <taxon>Fungi</taxon>
        <taxon>Fungi incertae sedis</taxon>
        <taxon>Chytridiomycota</taxon>
        <taxon>Chytridiomycota incertae sedis</taxon>
        <taxon>Chytridiomycetes</taxon>
        <taxon>Rhizophlyctidales</taxon>
        <taxon>Rhizophlyctidaceae</taxon>
        <taxon>Rhizophlyctis</taxon>
    </lineage>
</organism>
<keyword evidence="3 12" id="KW-0812">Transmembrane</keyword>
<feature type="transmembrane region" description="Helical" evidence="12">
    <location>
        <begin position="151"/>
        <end position="172"/>
    </location>
</feature>
<dbReference type="SFLD" id="SFLDG01168">
    <property type="entry name" value="Ferric_reductase_subgroup_(FRE"/>
    <property type="match status" value="1"/>
</dbReference>
<keyword evidence="7" id="KW-0560">Oxidoreductase</keyword>
<evidence type="ECO:0000256" key="2">
    <source>
        <dbReference type="ARBA" id="ARBA00022617"/>
    </source>
</evidence>
<evidence type="ECO:0000256" key="8">
    <source>
        <dbReference type="ARBA" id="ARBA00023004"/>
    </source>
</evidence>
<evidence type="ECO:0000313" key="14">
    <source>
        <dbReference type="EMBL" id="KAJ3043186.1"/>
    </source>
</evidence>
<dbReference type="SFLD" id="SFLDS00052">
    <property type="entry name" value="Ferric_Reductase_Domain"/>
    <property type="match status" value="1"/>
</dbReference>
<evidence type="ECO:0000256" key="4">
    <source>
        <dbReference type="ARBA" id="ARBA00022723"/>
    </source>
</evidence>
<dbReference type="GO" id="GO:0006952">
    <property type="term" value="P:defense response"/>
    <property type="evidence" value="ECO:0007669"/>
    <property type="project" value="TreeGrafter"/>
</dbReference>
<dbReference type="GO" id="GO:0042554">
    <property type="term" value="P:superoxide anion generation"/>
    <property type="evidence" value="ECO:0007669"/>
    <property type="project" value="TreeGrafter"/>
</dbReference>
<keyword evidence="8" id="KW-0408">Iron</keyword>
<feature type="transmembrane region" description="Helical" evidence="12">
    <location>
        <begin position="243"/>
        <end position="263"/>
    </location>
</feature>
<dbReference type="PANTHER" id="PTHR11972:SF153">
    <property type="entry name" value="SUPEROXIDE-GENERATING NADPH OXIDASE HEAVY CHAIN SUBUNIT A"/>
    <property type="match status" value="1"/>
</dbReference>
<gene>
    <name evidence="14" type="ORF">HK097_001803</name>
</gene>
<keyword evidence="15" id="KW-1185">Reference proteome</keyword>
<feature type="transmembrane region" description="Helical" evidence="12">
    <location>
        <begin position="270"/>
        <end position="296"/>
    </location>
</feature>
<reference evidence="14" key="1">
    <citation type="submission" date="2020-05" db="EMBL/GenBank/DDBJ databases">
        <title>Phylogenomic resolution of chytrid fungi.</title>
        <authorList>
            <person name="Stajich J.E."/>
            <person name="Amses K."/>
            <person name="Simmons R."/>
            <person name="Seto K."/>
            <person name="Myers J."/>
            <person name="Bonds A."/>
            <person name="Quandt C.A."/>
            <person name="Barry K."/>
            <person name="Liu P."/>
            <person name="Grigoriev I."/>
            <person name="Longcore J.E."/>
            <person name="James T.Y."/>
        </authorList>
    </citation>
    <scope>NUCLEOTIDE SEQUENCE</scope>
    <source>
        <strain evidence="14">JEL0318</strain>
    </source>
</reference>
<keyword evidence="5" id="KW-0249">Electron transport</keyword>
<dbReference type="InterPro" id="IPR013130">
    <property type="entry name" value="Fe3_Rdtase_TM_dom"/>
</dbReference>
<feature type="region of interest" description="Disordered" evidence="11">
    <location>
        <begin position="51"/>
        <end position="75"/>
    </location>
</feature>